<keyword evidence="2" id="KW-0371">Homeobox</keyword>
<protein>
    <submittedName>
        <fullName evidence="2">Homeodomain-like domain-containing protein</fullName>
    </submittedName>
</protein>
<evidence type="ECO:0000259" key="1">
    <source>
        <dbReference type="Pfam" id="PF02954"/>
    </source>
</evidence>
<gene>
    <name evidence="2" type="ORF">EDD80_108142</name>
</gene>
<dbReference type="GO" id="GO:0043565">
    <property type="term" value="F:sequence-specific DNA binding"/>
    <property type="evidence" value="ECO:0007669"/>
    <property type="project" value="InterPro"/>
</dbReference>
<sequence>MNTHYGETIERTIRRNGYSISELARTLNVNRRTIYNWFLQRNLKAEIIYRVGCALRHDFSAEFPHLFTPEDFKLSGTGLREARSPYAALSEDATVAQNLGHWKNKYISLLEEYNSMLLNQVGKSDPSLLHDLHS</sequence>
<dbReference type="Gene3D" id="1.10.10.60">
    <property type="entry name" value="Homeodomain-like"/>
    <property type="match status" value="1"/>
</dbReference>
<evidence type="ECO:0000313" key="2">
    <source>
        <dbReference type="EMBL" id="TCS86349.1"/>
    </source>
</evidence>
<dbReference type="InterPro" id="IPR002197">
    <property type="entry name" value="HTH_Fis"/>
</dbReference>
<name>A0A4R3KPJ1_9SPHI</name>
<dbReference type="InterPro" id="IPR010982">
    <property type="entry name" value="Lambda_DNA-bd_dom_sf"/>
</dbReference>
<dbReference type="AlphaFoldDB" id="A0A4R3KPJ1"/>
<reference evidence="2 3" key="1">
    <citation type="submission" date="2019-03" db="EMBL/GenBank/DDBJ databases">
        <title>Genomic Encyclopedia of Type Strains, Phase IV (KMG-IV): sequencing the most valuable type-strain genomes for metagenomic binning, comparative biology and taxonomic classification.</title>
        <authorList>
            <person name="Goeker M."/>
        </authorList>
    </citation>
    <scope>NUCLEOTIDE SEQUENCE [LARGE SCALE GENOMIC DNA]</scope>
    <source>
        <strain evidence="2 3">DSM 21100</strain>
    </source>
</reference>
<proteinExistence type="predicted"/>
<dbReference type="RefSeq" id="WP_132129750.1">
    <property type="nucleotide sequence ID" value="NZ_CP042432.1"/>
</dbReference>
<dbReference type="EMBL" id="SMAD01000008">
    <property type="protein sequence ID" value="TCS86349.1"/>
    <property type="molecule type" value="Genomic_DNA"/>
</dbReference>
<dbReference type="SUPFAM" id="SSF47413">
    <property type="entry name" value="lambda repressor-like DNA-binding domains"/>
    <property type="match status" value="1"/>
</dbReference>
<comment type="caution">
    <text evidence="2">The sequence shown here is derived from an EMBL/GenBank/DDBJ whole genome shotgun (WGS) entry which is preliminary data.</text>
</comment>
<dbReference type="Proteomes" id="UP000295807">
    <property type="component" value="Unassembled WGS sequence"/>
</dbReference>
<accession>A0A4R3KPJ1</accession>
<dbReference type="Pfam" id="PF02954">
    <property type="entry name" value="HTH_8"/>
    <property type="match status" value="1"/>
</dbReference>
<keyword evidence="2" id="KW-0238">DNA-binding</keyword>
<dbReference type="OrthoDB" id="981159at2"/>
<keyword evidence="3" id="KW-1185">Reference proteome</keyword>
<evidence type="ECO:0000313" key="3">
    <source>
        <dbReference type="Proteomes" id="UP000295807"/>
    </source>
</evidence>
<organism evidence="2 3">
    <name type="scientific">Anseongella ginsenosidimutans</name>
    <dbReference type="NCBI Taxonomy" id="496056"/>
    <lineage>
        <taxon>Bacteria</taxon>
        <taxon>Pseudomonadati</taxon>
        <taxon>Bacteroidota</taxon>
        <taxon>Sphingobacteriia</taxon>
        <taxon>Sphingobacteriales</taxon>
        <taxon>Sphingobacteriaceae</taxon>
        <taxon>Anseongella</taxon>
    </lineage>
</organism>
<feature type="domain" description="DNA binding HTH" evidence="1">
    <location>
        <begin position="8"/>
        <end position="35"/>
    </location>
</feature>